<evidence type="ECO:0000313" key="6">
    <source>
        <dbReference type="EMBL" id="KAL3789332.1"/>
    </source>
</evidence>
<dbReference type="InterPro" id="IPR000048">
    <property type="entry name" value="IQ_motif_EF-hand-BS"/>
</dbReference>
<dbReference type="SUPFAM" id="SSF52540">
    <property type="entry name" value="P-loop containing nucleoside triphosphate hydrolases"/>
    <property type="match status" value="1"/>
</dbReference>
<dbReference type="PANTHER" id="PTHR22706">
    <property type="entry name" value="ASSEMBLY FACTOR FOR SPINDLE MICROTUBULES"/>
    <property type="match status" value="1"/>
</dbReference>
<evidence type="ECO:0000256" key="4">
    <source>
        <dbReference type="ARBA" id="ARBA00022860"/>
    </source>
</evidence>
<evidence type="ECO:0000256" key="3">
    <source>
        <dbReference type="ARBA" id="ARBA00022737"/>
    </source>
</evidence>
<dbReference type="PANTHER" id="PTHR22706:SF1">
    <property type="entry name" value="ASSEMBLY FACTOR FOR SPINDLE MICROTUBULES"/>
    <property type="match status" value="1"/>
</dbReference>
<keyword evidence="3" id="KW-0677">Repeat</keyword>
<keyword evidence="7" id="KW-1185">Reference proteome</keyword>
<dbReference type="Pfam" id="PF00612">
    <property type="entry name" value="IQ"/>
    <property type="match status" value="2"/>
</dbReference>
<keyword evidence="2" id="KW-0963">Cytoplasm</keyword>
<dbReference type="EMBL" id="JABMIG020000142">
    <property type="protein sequence ID" value="KAL3789332.1"/>
    <property type="molecule type" value="Genomic_DNA"/>
</dbReference>
<comment type="caution">
    <text evidence="6">The sequence shown here is derived from an EMBL/GenBank/DDBJ whole genome shotgun (WGS) entry which is preliminary data.</text>
</comment>
<accession>A0ABD3PNK1</accession>
<dbReference type="GO" id="GO:0005737">
    <property type="term" value="C:cytoplasm"/>
    <property type="evidence" value="ECO:0007669"/>
    <property type="project" value="UniProtKB-SubCell"/>
</dbReference>
<proteinExistence type="predicted"/>
<dbReference type="PROSITE" id="PS50096">
    <property type="entry name" value="IQ"/>
    <property type="match status" value="3"/>
</dbReference>
<evidence type="ECO:0000313" key="7">
    <source>
        <dbReference type="Proteomes" id="UP001516023"/>
    </source>
</evidence>
<keyword evidence="4" id="KW-0112">Calmodulin-binding</keyword>
<dbReference type="AlphaFoldDB" id="A0ABD3PNK1"/>
<dbReference type="InterPro" id="IPR051185">
    <property type="entry name" value="ASPM"/>
</dbReference>
<feature type="compositionally biased region" description="Basic and acidic residues" evidence="5">
    <location>
        <begin position="48"/>
        <end position="64"/>
    </location>
</feature>
<organism evidence="6 7">
    <name type="scientific">Cyclotella cryptica</name>
    <dbReference type="NCBI Taxonomy" id="29204"/>
    <lineage>
        <taxon>Eukaryota</taxon>
        <taxon>Sar</taxon>
        <taxon>Stramenopiles</taxon>
        <taxon>Ochrophyta</taxon>
        <taxon>Bacillariophyta</taxon>
        <taxon>Coscinodiscophyceae</taxon>
        <taxon>Thalassiosirophycidae</taxon>
        <taxon>Stephanodiscales</taxon>
        <taxon>Stephanodiscaceae</taxon>
        <taxon>Cyclotella</taxon>
    </lineage>
</organism>
<evidence type="ECO:0000256" key="5">
    <source>
        <dbReference type="SAM" id="MobiDB-lite"/>
    </source>
</evidence>
<dbReference type="Gene3D" id="1.20.5.190">
    <property type="match status" value="3"/>
</dbReference>
<dbReference type="Proteomes" id="UP001516023">
    <property type="component" value="Unassembled WGS sequence"/>
</dbReference>
<evidence type="ECO:0000256" key="2">
    <source>
        <dbReference type="ARBA" id="ARBA00022490"/>
    </source>
</evidence>
<sequence length="607" mass="68775">MNANPSMIEKPSFDDVLKKLEKVSRIHYVASDDATKKQSSDQICDTRQASDEMRIEDKENRSARIDAPRTGLASPKLLHPLRTTGQQQKESDKIRSLSIQLRLMRQKGQRGHLKDADVTGMKTSVAGNKETKYEAVNGLAVQGKSFEEQEELAKHEEVVKQALRMASAATKLQSTFRGSMRRIKLLRSKEEEAALTKAATGISCAWRGFCCRREYIQTVRGMGRKLICFNTQTSSLHVNFLAVSTLDVIVCQSLARRRSSKKRVELVRSELRINAATVIQSKWRAHATMHEFGKTQASIVKSQATVRMWLAVRRLKLLSREVSFALRRYYSDLGCKYVTAVDVTLSQPMVRLQQQLAACTDIQSKCGVLATRKCRLSSNDMGSSKGEDKEHMKANAATKLSSAWRRFHYEKIYNVTVRYVITCQSIIRRDLAVKKVEKLRMEHRRNCNSTRIQKQWRKFAGQKTFKQMKSAAIAIQATVRMWTAARRWKMLRQEILSAFMRFQSQGAYTLTSKDVAVCQSVIQHCSLSKAKTTKTNEDKAKCPKENTPSQSLTVDTANAITTLCNKILAEPGVETDSHDFAMIYMSMISPEADVEAIYLSPRSKDEN</sequence>
<protein>
    <submittedName>
        <fullName evidence="6">Uncharacterized protein</fullName>
    </submittedName>
</protein>
<name>A0ABD3PNK1_9STRA</name>
<dbReference type="SMART" id="SM00015">
    <property type="entry name" value="IQ"/>
    <property type="match status" value="7"/>
</dbReference>
<dbReference type="InterPro" id="IPR027417">
    <property type="entry name" value="P-loop_NTPase"/>
</dbReference>
<comment type="subcellular location">
    <subcellularLocation>
        <location evidence="1">Cytoplasm</location>
    </subcellularLocation>
</comment>
<feature type="region of interest" description="Disordered" evidence="5">
    <location>
        <begin position="31"/>
        <end position="64"/>
    </location>
</feature>
<dbReference type="GO" id="GO:0005516">
    <property type="term" value="F:calmodulin binding"/>
    <property type="evidence" value="ECO:0007669"/>
    <property type="project" value="UniProtKB-KW"/>
</dbReference>
<reference evidence="6 7" key="1">
    <citation type="journal article" date="2020" name="G3 (Bethesda)">
        <title>Improved Reference Genome for Cyclotella cryptica CCMP332, a Model for Cell Wall Morphogenesis, Salinity Adaptation, and Lipid Production in Diatoms (Bacillariophyta).</title>
        <authorList>
            <person name="Roberts W.R."/>
            <person name="Downey K.M."/>
            <person name="Ruck E.C."/>
            <person name="Traller J.C."/>
            <person name="Alverson A.J."/>
        </authorList>
    </citation>
    <scope>NUCLEOTIDE SEQUENCE [LARGE SCALE GENOMIC DNA]</scope>
    <source>
        <strain evidence="6 7">CCMP332</strain>
    </source>
</reference>
<gene>
    <name evidence="6" type="ORF">HJC23_006486</name>
</gene>
<evidence type="ECO:0000256" key="1">
    <source>
        <dbReference type="ARBA" id="ARBA00004496"/>
    </source>
</evidence>